<keyword evidence="8" id="KW-0449">Lipoprotein</keyword>
<evidence type="ECO:0000259" key="7">
    <source>
        <dbReference type="PROSITE" id="PS51123"/>
    </source>
</evidence>
<dbReference type="Pfam" id="PF00691">
    <property type="entry name" value="OmpA"/>
    <property type="match status" value="1"/>
</dbReference>
<keyword evidence="3 6" id="KW-0472">Membrane</keyword>
<dbReference type="InterPro" id="IPR006665">
    <property type="entry name" value="OmpA-like"/>
</dbReference>
<dbReference type="CDD" id="cd07185">
    <property type="entry name" value="OmpA_C-like"/>
    <property type="match status" value="1"/>
</dbReference>
<dbReference type="PROSITE" id="PS51123">
    <property type="entry name" value="OMPA_2"/>
    <property type="match status" value="1"/>
</dbReference>
<dbReference type="Proteomes" id="UP000178379">
    <property type="component" value="Unassembled WGS sequence"/>
</dbReference>
<evidence type="ECO:0000256" key="1">
    <source>
        <dbReference type="ARBA" id="ARBA00004442"/>
    </source>
</evidence>
<dbReference type="EMBL" id="MFSQ01000075">
    <property type="protein sequence ID" value="OGI39996.1"/>
    <property type="molecule type" value="Genomic_DNA"/>
</dbReference>
<name>A0A1F6T4I8_9PROT</name>
<keyword evidence="5" id="KW-0131">Cell cycle</keyword>
<dbReference type="PRINTS" id="PR01021">
    <property type="entry name" value="OMPADOMAIN"/>
</dbReference>
<evidence type="ECO:0000256" key="4">
    <source>
        <dbReference type="ARBA" id="ARBA00023237"/>
    </source>
</evidence>
<evidence type="ECO:0000256" key="2">
    <source>
        <dbReference type="ARBA" id="ARBA00022618"/>
    </source>
</evidence>
<dbReference type="GO" id="GO:0009279">
    <property type="term" value="C:cell outer membrane"/>
    <property type="evidence" value="ECO:0007669"/>
    <property type="project" value="UniProtKB-SubCell"/>
</dbReference>
<dbReference type="InterPro" id="IPR036737">
    <property type="entry name" value="OmpA-like_sf"/>
</dbReference>
<dbReference type="AlphaFoldDB" id="A0A1F6T4I8"/>
<organism evidence="8 9">
    <name type="scientific">Candidatus Muproteobacteria bacterium RBG_16_62_13</name>
    <dbReference type="NCBI Taxonomy" id="1817756"/>
    <lineage>
        <taxon>Bacteria</taxon>
        <taxon>Pseudomonadati</taxon>
        <taxon>Pseudomonadota</taxon>
        <taxon>Candidatus Muproteobacteria</taxon>
    </lineage>
</organism>
<dbReference type="SUPFAM" id="SSF103088">
    <property type="entry name" value="OmpA-like"/>
    <property type="match status" value="1"/>
</dbReference>
<evidence type="ECO:0000256" key="6">
    <source>
        <dbReference type="PROSITE-ProRule" id="PRU00473"/>
    </source>
</evidence>
<evidence type="ECO:0000313" key="9">
    <source>
        <dbReference type="Proteomes" id="UP000178379"/>
    </source>
</evidence>
<dbReference type="GO" id="GO:0051301">
    <property type="term" value="P:cell division"/>
    <property type="evidence" value="ECO:0007669"/>
    <property type="project" value="UniProtKB-KW"/>
</dbReference>
<evidence type="ECO:0000256" key="5">
    <source>
        <dbReference type="ARBA" id="ARBA00023306"/>
    </source>
</evidence>
<dbReference type="NCBIfam" id="TIGR02802">
    <property type="entry name" value="Pal_lipo"/>
    <property type="match status" value="1"/>
</dbReference>
<proteinExistence type="predicted"/>
<dbReference type="Gene3D" id="3.30.1330.60">
    <property type="entry name" value="OmpA-like domain"/>
    <property type="match status" value="1"/>
</dbReference>
<protein>
    <submittedName>
        <fullName evidence="8">Peptidoglycan-associated lipoprotein</fullName>
    </submittedName>
</protein>
<keyword evidence="2" id="KW-0132">Cell division</keyword>
<accession>A0A1F6T4I8</accession>
<dbReference type="STRING" id="1817756.A2140_02645"/>
<dbReference type="InterPro" id="IPR006664">
    <property type="entry name" value="OMP_bac"/>
</dbReference>
<reference evidence="8 9" key="1">
    <citation type="journal article" date="2016" name="Nat. Commun.">
        <title>Thousands of microbial genomes shed light on interconnected biogeochemical processes in an aquifer system.</title>
        <authorList>
            <person name="Anantharaman K."/>
            <person name="Brown C.T."/>
            <person name="Hug L.A."/>
            <person name="Sharon I."/>
            <person name="Castelle C.J."/>
            <person name="Probst A.J."/>
            <person name="Thomas B.C."/>
            <person name="Singh A."/>
            <person name="Wilkins M.J."/>
            <person name="Karaoz U."/>
            <person name="Brodie E.L."/>
            <person name="Williams K.H."/>
            <person name="Hubbard S.S."/>
            <person name="Banfield J.F."/>
        </authorList>
    </citation>
    <scope>NUCLEOTIDE SEQUENCE [LARGE SCALE GENOMIC DNA]</scope>
</reference>
<dbReference type="InterPro" id="IPR050330">
    <property type="entry name" value="Bact_OuterMem_StrucFunc"/>
</dbReference>
<evidence type="ECO:0000256" key="3">
    <source>
        <dbReference type="ARBA" id="ARBA00023136"/>
    </source>
</evidence>
<keyword evidence="4" id="KW-0998">Cell outer membrane</keyword>
<sequence>RKRVHFAFDSSTIDDESRAIIEAHAAHLNANPALKVKLEGHCDERGTREYNLALGERRAKAVERLMRVMGVAANRMTTTTYGEEKPLDPEHNESAWRLNRRVEIIY</sequence>
<gene>
    <name evidence="8" type="ORF">A2140_02645</name>
</gene>
<dbReference type="PANTHER" id="PTHR30329:SF21">
    <property type="entry name" value="LIPOPROTEIN YIAD-RELATED"/>
    <property type="match status" value="1"/>
</dbReference>
<dbReference type="PANTHER" id="PTHR30329">
    <property type="entry name" value="STATOR ELEMENT OF FLAGELLAR MOTOR COMPLEX"/>
    <property type="match status" value="1"/>
</dbReference>
<feature type="domain" description="OmpA-like" evidence="7">
    <location>
        <begin position="1"/>
        <end position="106"/>
    </location>
</feature>
<feature type="non-terminal residue" evidence="8">
    <location>
        <position position="1"/>
    </location>
</feature>
<dbReference type="InterPro" id="IPR014169">
    <property type="entry name" value="Pal_lipo_C"/>
</dbReference>
<evidence type="ECO:0000313" key="8">
    <source>
        <dbReference type="EMBL" id="OGI39996.1"/>
    </source>
</evidence>
<comment type="subcellular location">
    <subcellularLocation>
        <location evidence="1">Cell outer membrane</location>
    </subcellularLocation>
</comment>
<comment type="caution">
    <text evidence="8">The sequence shown here is derived from an EMBL/GenBank/DDBJ whole genome shotgun (WGS) entry which is preliminary data.</text>
</comment>